<comment type="similarity">
    <text evidence="2">Belongs to the bacterial solute-binding protein 8 family.</text>
</comment>
<accession>A0A5D0NGU1</accession>
<keyword evidence="4" id="KW-0732">Signal</keyword>
<name>A0A5D0NGU1_9ACTN</name>
<evidence type="ECO:0000256" key="1">
    <source>
        <dbReference type="ARBA" id="ARBA00004196"/>
    </source>
</evidence>
<evidence type="ECO:0000256" key="2">
    <source>
        <dbReference type="ARBA" id="ARBA00008814"/>
    </source>
</evidence>
<dbReference type="Gene3D" id="3.40.50.1980">
    <property type="entry name" value="Nitrogenase molybdenum iron protein domain"/>
    <property type="match status" value="2"/>
</dbReference>
<evidence type="ECO:0000256" key="4">
    <source>
        <dbReference type="ARBA" id="ARBA00022729"/>
    </source>
</evidence>
<dbReference type="GO" id="GO:0030288">
    <property type="term" value="C:outer membrane-bounded periplasmic space"/>
    <property type="evidence" value="ECO:0007669"/>
    <property type="project" value="TreeGrafter"/>
</dbReference>
<proteinExistence type="inferred from homology"/>
<dbReference type="PROSITE" id="PS51318">
    <property type="entry name" value="TAT"/>
    <property type="match status" value="1"/>
</dbReference>
<dbReference type="InterPro" id="IPR002491">
    <property type="entry name" value="ABC_transptr_periplasmic_BD"/>
</dbReference>
<comment type="subcellular location">
    <subcellularLocation>
        <location evidence="1">Cell envelope</location>
    </subcellularLocation>
</comment>
<feature type="domain" description="Fe/B12 periplasmic-binding" evidence="5">
    <location>
        <begin position="77"/>
        <end position="355"/>
    </location>
</feature>
<dbReference type="InterPro" id="IPR006311">
    <property type="entry name" value="TAT_signal"/>
</dbReference>
<dbReference type="Proteomes" id="UP000323380">
    <property type="component" value="Unassembled WGS sequence"/>
</dbReference>
<keyword evidence="3" id="KW-0813">Transport</keyword>
<evidence type="ECO:0000256" key="3">
    <source>
        <dbReference type="ARBA" id="ARBA00022448"/>
    </source>
</evidence>
<comment type="caution">
    <text evidence="6">The sequence shown here is derived from an EMBL/GenBank/DDBJ whole genome shotgun (WGS) entry which is preliminary data.</text>
</comment>
<dbReference type="PANTHER" id="PTHR30532:SF24">
    <property type="entry name" value="FERRIC ENTEROBACTIN-BINDING PERIPLASMIC PROTEIN FEPB"/>
    <property type="match status" value="1"/>
</dbReference>
<keyword evidence="7" id="KW-1185">Reference proteome</keyword>
<gene>
    <name evidence="6" type="ORF">FXF69_27625</name>
</gene>
<dbReference type="RefSeq" id="WP_083980195.1">
    <property type="nucleotide sequence ID" value="NZ_VSFG01000006.1"/>
</dbReference>
<evidence type="ECO:0000313" key="7">
    <source>
        <dbReference type="Proteomes" id="UP000323380"/>
    </source>
</evidence>
<dbReference type="SUPFAM" id="SSF53807">
    <property type="entry name" value="Helical backbone' metal receptor"/>
    <property type="match status" value="1"/>
</dbReference>
<evidence type="ECO:0000259" key="5">
    <source>
        <dbReference type="PROSITE" id="PS50983"/>
    </source>
</evidence>
<dbReference type="EMBL" id="VSFG01000006">
    <property type="protein sequence ID" value="TYB43563.1"/>
    <property type="molecule type" value="Genomic_DNA"/>
</dbReference>
<dbReference type="PROSITE" id="PS50983">
    <property type="entry name" value="FE_B12_PBP"/>
    <property type="match status" value="1"/>
</dbReference>
<protein>
    <submittedName>
        <fullName evidence="6">ABC transporter substrate-binding protein</fullName>
    </submittedName>
</protein>
<dbReference type="InterPro" id="IPR051313">
    <property type="entry name" value="Bact_iron-sidero_bind"/>
</dbReference>
<dbReference type="GO" id="GO:1901678">
    <property type="term" value="P:iron coordination entity transport"/>
    <property type="evidence" value="ECO:0007669"/>
    <property type="project" value="UniProtKB-ARBA"/>
</dbReference>
<sequence>MSNTGVRQTVRSGRKSGLTSGLTRRGLLGAGGALALGAFAAACGGGDGDGTASPSGGGAWSFTDDRGTKVGLKRRPERVVGYVGTAAALYDFGVDKQLVGVFGPTRLKDGKPDPQAGNLPVDRLEVIGNAYGEFNIEKYAALRPDLLVDNMFVPGDLFYVPAESKEKIFALAPSVAISTGAVALPKPLERTAALAAALGADLNAPKVTAAKARFEKAAEALRAAAKANAGLKVLAASASPDLFYASSPAKNTDLIYFKELGVDLIVPEKPGRDGYFEELSWENAGKYQADVILLDARTQALQPKDLGSRPSWRELPAVKAGQVVPWQPEPRFSYEGCAPILEALAATVTSAKKTG</sequence>
<dbReference type="Pfam" id="PF01497">
    <property type="entry name" value="Peripla_BP_2"/>
    <property type="match status" value="1"/>
</dbReference>
<dbReference type="STRING" id="1220554.GCA_001552135_00410"/>
<dbReference type="AlphaFoldDB" id="A0A5D0NGU1"/>
<evidence type="ECO:0000313" key="6">
    <source>
        <dbReference type="EMBL" id="TYB43563.1"/>
    </source>
</evidence>
<organism evidence="6 7">
    <name type="scientific">Actinomadura chibensis</name>
    <dbReference type="NCBI Taxonomy" id="392828"/>
    <lineage>
        <taxon>Bacteria</taxon>
        <taxon>Bacillati</taxon>
        <taxon>Actinomycetota</taxon>
        <taxon>Actinomycetes</taxon>
        <taxon>Streptosporangiales</taxon>
        <taxon>Thermomonosporaceae</taxon>
        <taxon>Actinomadura</taxon>
    </lineage>
</organism>
<dbReference type="PANTHER" id="PTHR30532">
    <property type="entry name" value="IRON III DICITRATE-BINDING PERIPLASMIC PROTEIN"/>
    <property type="match status" value="1"/>
</dbReference>
<reference evidence="6 7" key="1">
    <citation type="submission" date="2019-08" db="EMBL/GenBank/DDBJ databases">
        <title>Actinomadura sp. nov. CYP1-5 isolated from mountain soil.</title>
        <authorList>
            <person name="Songsumanus A."/>
            <person name="Kuncharoen N."/>
            <person name="Kudo T."/>
            <person name="Yuki M."/>
            <person name="Igarashi Y."/>
            <person name="Tanasupawat S."/>
        </authorList>
    </citation>
    <scope>NUCLEOTIDE SEQUENCE [LARGE SCALE GENOMIC DNA]</scope>
    <source>
        <strain evidence="6 7">JCM 14158</strain>
    </source>
</reference>